<sequence length="326" mass="37247">MYKRQFIKWNWFKYETKRLRAERSRTGNRLHVCNGKTMRRSRPRIQTHSSKVAGSSGRKFSQYQNASAFPATDLFHLGKQNRQQEHLIVTLRSFLAGSSEQDQVWRSTSKYQTMMFVGSEIYDELETAELLFALDNPRAAGVILRGAFRNLESYAKQSDDIASTGTCASRSRPISSTRRRVGFSTGRPLGRLLALLHQVNSEQPEGFGNILGILLSANARFMSQLRGFKDFSTILAEFRLGFATDETFLPGLQAKFRELYQEAVQEHGKGSIEVSSLEEEIEYLVMFGEYGADSNMNVQHCRYRCEGLIATNGPRIEYWPLRDRGH</sequence>
<dbReference type="EMBL" id="WIGO01000136">
    <property type="protein sequence ID" value="KAF6827572.1"/>
    <property type="molecule type" value="Genomic_DNA"/>
</dbReference>
<organism evidence="1 2">
    <name type="scientific">Colletotrichum plurivorum</name>
    <dbReference type="NCBI Taxonomy" id="2175906"/>
    <lineage>
        <taxon>Eukaryota</taxon>
        <taxon>Fungi</taxon>
        <taxon>Dikarya</taxon>
        <taxon>Ascomycota</taxon>
        <taxon>Pezizomycotina</taxon>
        <taxon>Sordariomycetes</taxon>
        <taxon>Hypocreomycetidae</taxon>
        <taxon>Glomerellales</taxon>
        <taxon>Glomerellaceae</taxon>
        <taxon>Colletotrichum</taxon>
        <taxon>Colletotrichum orchidearum species complex</taxon>
    </lineage>
</organism>
<protein>
    <submittedName>
        <fullName evidence="1">N1-acetylpolyamine oxidase</fullName>
    </submittedName>
</protein>
<gene>
    <name evidence="1" type="ORF">CPLU01_09041</name>
</gene>
<accession>A0A8H6KA12</accession>
<name>A0A8H6KA12_9PEZI</name>
<proteinExistence type="predicted"/>
<evidence type="ECO:0000313" key="2">
    <source>
        <dbReference type="Proteomes" id="UP000654918"/>
    </source>
</evidence>
<reference evidence="1" key="1">
    <citation type="journal article" date="2020" name="Phytopathology">
        <title>Genome Sequence Resources of Colletotrichum truncatum, C. plurivorum, C. musicola, and C. sojae: Four Species Pathogenic to Soybean (Glycine max).</title>
        <authorList>
            <person name="Rogerio F."/>
            <person name="Boufleur T.R."/>
            <person name="Ciampi-Guillardi M."/>
            <person name="Sukno S.A."/>
            <person name="Thon M.R."/>
            <person name="Massola Junior N.S."/>
            <person name="Baroncelli R."/>
        </authorList>
    </citation>
    <scope>NUCLEOTIDE SEQUENCE</scope>
    <source>
        <strain evidence="1">LFN00145</strain>
    </source>
</reference>
<comment type="caution">
    <text evidence="1">The sequence shown here is derived from an EMBL/GenBank/DDBJ whole genome shotgun (WGS) entry which is preliminary data.</text>
</comment>
<keyword evidence="2" id="KW-1185">Reference proteome</keyword>
<dbReference type="AlphaFoldDB" id="A0A8H6KA12"/>
<dbReference type="Proteomes" id="UP000654918">
    <property type="component" value="Unassembled WGS sequence"/>
</dbReference>
<evidence type="ECO:0000313" key="1">
    <source>
        <dbReference type="EMBL" id="KAF6827572.1"/>
    </source>
</evidence>